<sequence length="181" mass="21041">MNELILAAMIIFILYKSIRFYQVIARMKNIRFPAMEDMAEIRKLPEKPLNAPSYSHQKLGMTIYILMLVFLLVMFSVGIFIGGTQWYSFLPLLVPFVYAGDLLNLFAISDDGILSGTRFIPWKNIRSFEFVQIDVNHRYYGHSKEVNDTYELKIKTRGFPVSIVVVTDEMKEKLTEILNNK</sequence>
<comment type="caution">
    <text evidence="2">The sequence shown here is derived from an EMBL/GenBank/DDBJ whole genome shotgun (WGS) entry which is preliminary data.</text>
</comment>
<name>A0ABP3LI11_9BACI</name>
<evidence type="ECO:0000313" key="3">
    <source>
        <dbReference type="Proteomes" id="UP001500880"/>
    </source>
</evidence>
<organism evidence="2 3">
    <name type="scientific">Salinibacillus aidingensis</name>
    <dbReference type="NCBI Taxonomy" id="237684"/>
    <lineage>
        <taxon>Bacteria</taxon>
        <taxon>Bacillati</taxon>
        <taxon>Bacillota</taxon>
        <taxon>Bacilli</taxon>
        <taxon>Bacillales</taxon>
        <taxon>Bacillaceae</taxon>
        <taxon>Salinibacillus</taxon>
    </lineage>
</organism>
<feature type="transmembrane region" description="Helical" evidence="1">
    <location>
        <begin position="63"/>
        <end position="83"/>
    </location>
</feature>
<accession>A0ABP3LI11</accession>
<dbReference type="EMBL" id="BAAADO010000007">
    <property type="protein sequence ID" value="GAA0500739.1"/>
    <property type="molecule type" value="Genomic_DNA"/>
</dbReference>
<evidence type="ECO:0008006" key="4">
    <source>
        <dbReference type="Google" id="ProtNLM"/>
    </source>
</evidence>
<evidence type="ECO:0000256" key="1">
    <source>
        <dbReference type="SAM" id="Phobius"/>
    </source>
</evidence>
<dbReference type="Proteomes" id="UP001500880">
    <property type="component" value="Unassembled WGS sequence"/>
</dbReference>
<keyword evidence="1" id="KW-0472">Membrane</keyword>
<feature type="transmembrane region" description="Helical" evidence="1">
    <location>
        <begin position="6"/>
        <end position="25"/>
    </location>
</feature>
<keyword evidence="3" id="KW-1185">Reference proteome</keyword>
<protein>
    <recommendedName>
        <fullName evidence="4">DUF5673 domain-containing protein</fullName>
    </recommendedName>
</protein>
<keyword evidence="1" id="KW-0812">Transmembrane</keyword>
<gene>
    <name evidence="2" type="ORF">GCM10008986_30100</name>
</gene>
<keyword evidence="1" id="KW-1133">Transmembrane helix</keyword>
<dbReference type="RefSeq" id="WP_343842842.1">
    <property type="nucleotide sequence ID" value="NZ_BAAADO010000007.1"/>
</dbReference>
<proteinExistence type="predicted"/>
<evidence type="ECO:0000313" key="2">
    <source>
        <dbReference type="EMBL" id="GAA0500739.1"/>
    </source>
</evidence>
<feature type="transmembrane region" description="Helical" evidence="1">
    <location>
        <begin position="89"/>
        <end position="108"/>
    </location>
</feature>
<reference evidence="3" key="1">
    <citation type="journal article" date="2019" name="Int. J. Syst. Evol. Microbiol.">
        <title>The Global Catalogue of Microorganisms (GCM) 10K type strain sequencing project: providing services to taxonomists for standard genome sequencing and annotation.</title>
        <authorList>
            <consortium name="The Broad Institute Genomics Platform"/>
            <consortium name="The Broad Institute Genome Sequencing Center for Infectious Disease"/>
            <person name="Wu L."/>
            <person name="Ma J."/>
        </authorList>
    </citation>
    <scope>NUCLEOTIDE SEQUENCE [LARGE SCALE GENOMIC DNA]</scope>
    <source>
        <strain evidence="3">JCM 12389</strain>
    </source>
</reference>